<protein>
    <submittedName>
        <fullName evidence="9">Nitroreductase</fullName>
    </submittedName>
</protein>
<evidence type="ECO:0000256" key="3">
    <source>
        <dbReference type="ARBA" id="ARBA00022643"/>
    </source>
</evidence>
<keyword evidence="4" id="KW-0521">NADP</keyword>
<name>A0A2P6AQW9_9GAMM</name>
<feature type="domain" description="Nitroreductase" evidence="8">
    <location>
        <begin position="7"/>
        <end position="137"/>
    </location>
</feature>
<dbReference type="RefSeq" id="WP_105193153.1">
    <property type="nucleotide sequence ID" value="NZ_PTQZ01000247.1"/>
</dbReference>
<evidence type="ECO:0000256" key="7">
    <source>
        <dbReference type="PIRSR" id="PIRSR000232-1"/>
    </source>
</evidence>
<keyword evidence="3 7" id="KW-0288">FMN</keyword>
<dbReference type="SUPFAM" id="SSF55469">
    <property type="entry name" value="FMN-dependent nitroreductase-like"/>
    <property type="match status" value="1"/>
</dbReference>
<dbReference type="PANTHER" id="PTHR43821:SF1">
    <property type="entry name" value="NAD(P)H NITROREDUCTASE YDJA-RELATED"/>
    <property type="match status" value="1"/>
</dbReference>
<dbReference type="PIRSF" id="PIRSF000232">
    <property type="entry name" value="YdjA"/>
    <property type="match status" value="1"/>
</dbReference>
<dbReference type="PANTHER" id="PTHR43821">
    <property type="entry name" value="NAD(P)H NITROREDUCTASE YDJA-RELATED"/>
    <property type="match status" value="1"/>
</dbReference>
<reference evidence="10" key="1">
    <citation type="submission" date="2018-02" db="EMBL/GenBank/DDBJ databases">
        <title>Genome sequencing of Solimonas sp. HR-BB.</title>
        <authorList>
            <person name="Lee Y."/>
            <person name="Jeon C.O."/>
        </authorList>
    </citation>
    <scope>NUCLEOTIDE SEQUENCE [LARGE SCALE GENOMIC DNA]</scope>
    <source>
        <strain evidence="10">HR-E</strain>
    </source>
</reference>
<gene>
    <name evidence="9" type="ORF">C5O18_08605</name>
</gene>
<evidence type="ECO:0000313" key="10">
    <source>
        <dbReference type="Proteomes" id="UP000243900"/>
    </source>
</evidence>
<comment type="caution">
    <text evidence="9">The sequence shown here is derived from an EMBL/GenBank/DDBJ whole genome shotgun (WGS) entry which is preliminary data.</text>
</comment>
<dbReference type="InterPro" id="IPR000415">
    <property type="entry name" value="Nitroreductase-like"/>
</dbReference>
<keyword evidence="2" id="KW-0285">Flavoprotein</keyword>
<feature type="binding site" description="in other chain" evidence="7">
    <location>
        <begin position="10"/>
        <end position="12"/>
    </location>
    <ligand>
        <name>FMN</name>
        <dbReference type="ChEBI" id="CHEBI:58210"/>
        <note>ligand shared between dimeric partners</note>
    </ligand>
</feature>
<feature type="binding site" evidence="7">
    <location>
        <position position="39"/>
    </location>
    <ligand>
        <name>FMN</name>
        <dbReference type="ChEBI" id="CHEBI:58210"/>
        <note>ligand shared between dimeric partners</note>
    </ligand>
</feature>
<keyword evidence="10" id="KW-1185">Reference proteome</keyword>
<evidence type="ECO:0000256" key="4">
    <source>
        <dbReference type="ARBA" id="ARBA00022857"/>
    </source>
</evidence>
<keyword evidence="6" id="KW-0520">NAD</keyword>
<feature type="binding site" description="in other chain" evidence="7">
    <location>
        <begin position="134"/>
        <end position="136"/>
    </location>
    <ligand>
        <name>FMN</name>
        <dbReference type="ChEBI" id="CHEBI:58210"/>
        <note>ligand shared between dimeric partners</note>
    </ligand>
</feature>
<dbReference type="AlphaFoldDB" id="A0A2P6AQW9"/>
<dbReference type="Gene3D" id="3.40.109.10">
    <property type="entry name" value="NADH Oxidase"/>
    <property type="match status" value="1"/>
</dbReference>
<proteinExistence type="inferred from homology"/>
<feature type="binding site" evidence="7">
    <location>
        <position position="35"/>
    </location>
    <ligand>
        <name>FMN</name>
        <dbReference type="ChEBI" id="CHEBI:58210"/>
        <note>ligand shared between dimeric partners</note>
    </ligand>
</feature>
<evidence type="ECO:0000256" key="1">
    <source>
        <dbReference type="ARBA" id="ARBA00007118"/>
    </source>
</evidence>
<comment type="similarity">
    <text evidence="1">Belongs to the nitroreductase family.</text>
</comment>
<dbReference type="InterPro" id="IPR029479">
    <property type="entry name" value="Nitroreductase"/>
</dbReference>
<dbReference type="Proteomes" id="UP000243900">
    <property type="component" value="Unassembled WGS sequence"/>
</dbReference>
<dbReference type="OrthoDB" id="9804207at2"/>
<dbReference type="GO" id="GO:0016491">
    <property type="term" value="F:oxidoreductase activity"/>
    <property type="evidence" value="ECO:0007669"/>
    <property type="project" value="UniProtKB-KW"/>
</dbReference>
<dbReference type="EMBL" id="PTQZ01000247">
    <property type="protein sequence ID" value="PQA33412.1"/>
    <property type="molecule type" value="Genomic_DNA"/>
</dbReference>
<dbReference type="Pfam" id="PF00881">
    <property type="entry name" value="Nitroreductase"/>
    <property type="match status" value="1"/>
</dbReference>
<dbReference type="CDD" id="cd02135">
    <property type="entry name" value="YdjA-like"/>
    <property type="match status" value="1"/>
</dbReference>
<evidence type="ECO:0000259" key="8">
    <source>
        <dbReference type="Pfam" id="PF00881"/>
    </source>
</evidence>
<evidence type="ECO:0000256" key="2">
    <source>
        <dbReference type="ARBA" id="ARBA00022630"/>
    </source>
</evidence>
<comment type="cofactor">
    <cofactor evidence="7">
        <name>FMN</name>
        <dbReference type="ChEBI" id="CHEBI:58210"/>
    </cofactor>
    <text evidence="7">Binds 1 FMN per subunit.</text>
</comment>
<accession>A0A2P6AQW9</accession>
<evidence type="ECO:0000256" key="6">
    <source>
        <dbReference type="ARBA" id="ARBA00023027"/>
    </source>
</evidence>
<dbReference type="InterPro" id="IPR026021">
    <property type="entry name" value="YdjA-like"/>
</dbReference>
<evidence type="ECO:0000313" key="9">
    <source>
        <dbReference type="EMBL" id="PQA33412.1"/>
    </source>
</evidence>
<keyword evidence="5" id="KW-0560">Oxidoreductase</keyword>
<sequence length="146" mass="16193">MQLYEAIEGRRSVSQLGLPVPGHDVLARVFAAAGRAPDHRVLRPWRYLVIEGDAALRRLGDLFLAGMRSVDPERAERDAVKLQNMPLRAPMIIVAVLRLQDHPGVPAWEQWLSLGASVQNLLLALHGEGYAAMWRTGDVTGLDQVR</sequence>
<organism evidence="9 10">
    <name type="scientific">Amnimonas aquatica</name>
    <dbReference type="NCBI Taxonomy" id="2094561"/>
    <lineage>
        <taxon>Bacteria</taxon>
        <taxon>Pseudomonadati</taxon>
        <taxon>Pseudomonadota</taxon>
        <taxon>Gammaproteobacteria</taxon>
        <taxon>Moraxellales</taxon>
        <taxon>Moraxellaceae</taxon>
        <taxon>Amnimonas</taxon>
    </lineage>
</organism>
<dbReference type="InterPro" id="IPR052530">
    <property type="entry name" value="NAD(P)H_nitroreductase"/>
</dbReference>
<evidence type="ECO:0000256" key="5">
    <source>
        <dbReference type="ARBA" id="ARBA00023002"/>
    </source>
</evidence>